<evidence type="ECO:0000256" key="4">
    <source>
        <dbReference type="SAM" id="MobiDB-lite"/>
    </source>
</evidence>
<dbReference type="PATRIC" id="fig|365046.3.peg.2185"/>
<dbReference type="InterPro" id="IPR050204">
    <property type="entry name" value="AraC_XylS_family_regulators"/>
</dbReference>
<keyword evidence="2" id="KW-0238">DNA-binding</keyword>
<dbReference type="eggNOG" id="COG2207">
    <property type="taxonomic scope" value="Bacteria"/>
</dbReference>
<keyword evidence="1" id="KW-0805">Transcription regulation</keyword>
<protein>
    <submittedName>
        <fullName evidence="6">Transcriptional regulator, AraC family-like protein</fullName>
    </submittedName>
</protein>
<dbReference type="Pfam" id="PF12833">
    <property type="entry name" value="HTH_18"/>
    <property type="match status" value="1"/>
</dbReference>
<accession>F5XZ59</accession>
<dbReference type="PANTHER" id="PTHR46796">
    <property type="entry name" value="HTH-TYPE TRANSCRIPTIONAL ACTIVATOR RHAS-RELATED"/>
    <property type="match status" value="1"/>
</dbReference>
<evidence type="ECO:0000259" key="5">
    <source>
        <dbReference type="PROSITE" id="PS01124"/>
    </source>
</evidence>
<gene>
    <name evidence="6" type="ordered locus">Rta_21335</name>
</gene>
<dbReference type="HOGENOM" id="CLU_2344631_0_0_4"/>
<reference evidence="6 7" key="2">
    <citation type="journal article" date="2011" name="PLoS ONE">
        <title>The Cyst-Dividing Bacterium Ramlibacter tataouinensis TTB310 Genome Reveals a Well-Stocked Toolbox for Adaptation to a Desert Environment.</title>
        <authorList>
            <person name="De Luca G."/>
            <person name="Barakat M."/>
            <person name="Ortet P."/>
            <person name="Fochesato S."/>
            <person name="Jourlin-Castelli C."/>
            <person name="Ansaldi M."/>
            <person name="Py B."/>
            <person name="Fichant G."/>
            <person name="Coutinho P.M."/>
            <person name="Voulhoux R."/>
            <person name="Bastien O."/>
            <person name="Marechal E."/>
            <person name="Henrissat B."/>
            <person name="Quentin Y."/>
            <person name="Noirot P."/>
            <person name="Filloux A."/>
            <person name="Mejean V."/>
            <person name="Dubow M.S."/>
            <person name="Barras F."/>
            <person name="Barbe V."/>
            <person name="Weissenbach J."/>
            <person name="Mihalcescu I."/>
            <person name="Vermeglio A."/>
            <person name="Achouak W."/>
            <person name="Heulin T."/>
        </authorList>
    </citation>
    <scope>NUCLEOTIDE SEQUENCE [LARGE SCALE GENOMIC DNA]</scope>
    <source>
        <strain evidence="7">ATCC BAA-407 / DSM 14655 / LMG 21543 / TTB310</strain>
    </source>
</reference>
<reference evidence="7" key="1">
    <citation type="submission" date="2006-01" db="EMBL/GenBank/DDBJ databases">
        <title>Genome of the cyst-dividing bacterium Ramlibacter tataouinensis.</title>
        <authorList>
            <person name="Barakat M."/>
            <person name="Ortet P."/>
            <person name="De Luca G."/>
            <person name="Jourlin-Castelli C."/>
            <person name="Ansaldi M."/>
            <person name="Py B."/>
            <person name="Fichant G."/>
            <person name="Coutinho P."/>
            <person name="Voulhoux R."/>
            <person name="Bastien O."/>
            <person name="Roy S."/>
            <person name="Marechal E."/>
            <person name="Henrissat B."/>
            <person name="Quentin Y."/>
            <person name="Noirot P."/>
            <person name="Filloux A."/>
            <person name="Mejean V."/>
            <person name="DuBow M."/>
            <person name="Barras F."/>
            <person name="Heulin T."/>
        </authorList>
    </citation>
    <scope>NUCLEOTIDE SEQUENCE [LARGE SCALE GENOMIC DNA]</scope>
    <source>
        <strain evidence="7">ATCC BAA-407 / DSM 14655 / LMG 21543 / TTB310</strain>
    </source>
</reference>
<dbReference type="EMBL" id="CP000245">
    <property type="protein sequence ID" value="AEG93229.1"/>
    <property type="molecule type" value="Genomic_DNA"/>
</dbReference>
<feature type="region of interest" description="Disordered" evidence="4">
    <location>
        <begin position="1"/>
        <end position="29"/>
    </location>
</feature>
<evidence type="ECO:0000256" key="1">
    <source>
        <dbReference type="ARBA" id="ARBA00023015"/>
    </source>
</evidence>
<feature type="compositionally biased region" description="Low complexity" evidence="4">
    <location>
        <begin position="1"/>
        <end position="11"/>
    </location>
</feature>
<dbReference type="KEGG" id="rta:Rta_21335"/>
<dbReference type="AlphaFoldDB" id="F5XZ59"/>
<proteinExistence type="predicted"/>
<keyword evidence="3" id="KW-0804">Transcription</keyword>
<dbReference type="Proteomes" id="UP000008385">
    <property type="component" value="Chromosome"/>
</dbReference>
<evidence type="ECO:0000313" key="6">
    <source>
        <dbReference type="EMBL" id="AEG93229.1"/>
    </source>
</evidence>
<dbReference type="Gene3D" id="1.10.10.60">
    <property type="entry name" value="Homeodomain-like"/>
    <property type="match status" value="1"/>
</dbReference>
<dbReference type="InterPro" id="IPR009057">
    <property type="entry name" value="Homeodomain-like_sf"/>
</dbReference>
<evidence type="ECO:0000256" key="2">
    <source>
        <dbReference type="ARBA" id="ARBA00023125"/>
    </source>
</evidence>
<evidence type="ECO:0000256" key="3">
    <source>
        <dbReference type="ARBA" id="ARBA00023163"/>
    </source>
</evidence>
<dbReference type="GO" id="GO:0043565">
    <property type="term" value="F:sequence-specific DNA binding"/>
    <property type="evidence" value="ECO:0007669"/>
    <property type="project" value="InterPro"/>
</dbReference>
<evidence type="ECO:0000313" key="7">
    <source>
        <dbReference type="Proteomes" id="UP000008385"/>
    </source>
</evidence>
<dbReference type="InterPro" id="IPR018060">
    <property type="entry name" value="HTH_AraC"/>
</dbReference>
<organism evidence="6 7">
    <name type="scientific">Ramlibacter tataouinensis (strain ATCC BAA-407 / DSM 14655 / LMG 21543 / TTB310)</name>
    <dbReference type="NCBI Taxonomy" id="365046"/>
    <lineage>
        <taxon>Bacteria</taxon>
        <taxon>Pseudomonadati</taxon>
        <taxon>Pseudomonadota</taxon>
        <taxon>Betaproteobacteria</taxon>
        <taxon>Burkholderiales</taxon>
        <taxon>Comamonadaceae</taxon>
        <taxon>Ramlibacter</taxon>
    </lineage>
</organism>
<name>F5XZ59_RAMTT</name>
<sequence length="97" mass="10519">MARAAGAGRVGVSERSLERTTARATGQPPRYWRSLSRVRRAAMALRSPASLAEIAADHGYADQAHFSRECLRWLGQSPARLRASPRLLAVVAQSGYG</sequence>
<dbReference type="GO" id="GO:0003700">
    <property type="term" value="F:DNA-binding transcription factor activity"/>
    <property type="evidence" value="ECO:0007669"/>
    <property type="project" value="InterPro"/>
</dbReference>
<dbReference type="PROSITE" id="PS01124">
    <property type="entry name" value="HTH_ARAC_FAMILY_2"/>
    <property type="match status" value="1"/>
</dbReference>
<feature type="domain" description="HTH araC/xylS-type" evidence="5">
    <location>
        <begin position="1"/>
        <end position="84"/>
    </location>
</feature>
<dbReference type="RefSeq" id="WP_013901461.1">
    <property type="nucleotide sequence ID" value="NC_015677.1"/>
</dbReference>
<keyword evidence="7" id="KW-1185">Reference proteome</keyword>
<dbReference type="SMART" id="SM00342">
    <property type="entry name" value="HTH_ARAC"/>
    <property type="match status" value="1"/>
</dbReference>
<dbReference type="SUPFAM" id="SSF46689">
    <property type="entry name" value="Homeodomain-like"/>
    <property type="match status" value="1"/>
</dbReference>